<dbReference type="InterPro" id="IPR010978">
    <property type="entry name" value="tRNA-bd_arm"/>
</dbReference>
<keyword evidence="5 13" id="KW-0436">Ligase</keyword>
<evidence type="ECO:0000256" key="3">
    <source>
        <dbReference type="ARBA" id="ARBA00011209"/>
    </source>
</evidence>
<protein>
    <recommendedName>
        <fullName evidence="13">Phenylalanine--tRNA ligase alpha subunit</fullName>
        <ecNumber evidence="13">6.1.1.20</ecNumber>
    </recommendedName>
    <alternativeName>
        <fullName evidence="13">Phenylalanyl-tRNA synthetase alpha subunit</fullName>
        <shortName evidence="13">PheRS</shortName>
    </alternativeName>
</protein>
<comment type="cofactor">
    <cofactor evidence="13">
        <name>Mg(2+)</name>
        <dbReference type="ChEBI" id="CHEBI:18420"/>
    </cofactor>
    <text evidence="13">Binds 2 magnesium ions per tetramer.</text>
</comment>
<evidence type="ECO:0000313" key="15">
    <source>
        <dbReference type="EMBL" id="QCI23687.1"/>
    </source>
</evidence>
<evidence type="ECO:0000256" key="2">
    <source>
        <dbReference type="ARBA" id="ARBA00010207"/>
    </source>
</evidence>
<evidence type="ECO:0000256" key="12">
    <source>
        <dbReference type="ARBA" id="ARBA00049255"/>
    </source>
</evidence>
<dbReference type="InterPro" id="IPR004529">
    <property type="entry name" value="Phe-tRNA-synth_IIc_asu"/>
</dbReference>
<evidence type="ECO:0000256" key="9">
    <source>
        <dbReference type="ARBA" id="ARBA00022842"/>
    </source>
</evidence>
<dbReference type="OrthoDB" id="9800719at2"/>
<dbReference type="CDD" id="cd00496">
    <property type="entry name" value="PheRS_alpha_core"/>
    <property type="match status" value="1"/>
</dbReference>
<dbReference type="Proteomes" id="UP000298745">
    <property type="component" value="Chromosome"/>
</dbReference>
<sequence>MLNLQTLFKKIKIDIKKSTTIEELNKIRVQYLGKKGILTAYIKNLKTFSFLEKRQYSILINKKKQEIIDDIQKHSKYLTMLMLEKRIKQEKIDISLPGRRYDNGSFHPITKTIYDIETFFFKLGFESIYGPEIEDEYHNFDALNIPKNHPARNSHDTFWFDTNRLLRTQTSNMQIRIMKEEKPPMRFIFPGKVYRNDYDMTHTPMFHQIEGLIVDRKITFSNLKWMIYNFLYDFFGDKVSIRFRPSYFPFTVPSAEVDIFIKDDFIKPLEILGCGMVHPNVLKNVNINSSIYSACAFGIGVERMAMLRYKITDIRSFFENDIRFLNQFKYN</sequence>
<dbReference type="InterPro" id="IPR004188">
    <property type="entry name" value="Phe-tRNA_ligase_II_N"/>
</dbReference>
<evidence type="ECO:0000256" key="1">
    <source>
        <dbReference type="ARBA" id="ARBA00004496"/>
    </source>
</evidence>
<reference evidence="15 16" key="1">
    <citation type="submission" date="2018-12" db="EMBL/GenBank/DDBJ databases">
        <authorList>
            <person name="Chong R.A."/>
        </authorList>
    </citation>
    <scope>NUCLEOTIDE SEQUENCE [LARGE SCALE GENOMIC DNA]</scope>
    <source>
        <strain evidence="15 16">Msa</strain>
    </source>
</reference>
<dbReference type="PROSITE" id="PS50862">
    <property type="entry name" value="AA_TRNA_LIGASE_II"/>
    <property type="match status" value="1"/>
</dbReference>
<evidence type="ECO:0000256" key="6">
    <source>
        <dbReference type="ARBA" id="ARBA00022723"/>
    </source>
</evidence>
<dbReference type="SUPFAM" id="SSF46589">
    <property type="entry name" value="tRNA-binding arm"/>
    <property type="match status" value="1"/>
</dbReference>
<name>A0A4D6Y399_9GAMM</name>
<dbReference type="GO" id="GO:0000049">
    <property type="term" value="F:tRNA binding"/>
    <property type="evidence" value="ECO:0007669"/>
    <property type="project" value="InterPro"/>
</dbReference>
<evidence type="ECO:0000256" key="8">
    <source>
        <dbReference type="ARBA" id="ARBA00022840"/>
    </source>
</evidence>
<evidence type="ECO:0000256" key="11">
    <source>
        <dbReference type="ARBA" id="ARBA00023146"/>
    </source>
</evidence>
<evidence type="ECO:0000313" key="16">
    <source>
        <dbReference type="Proteomes" id="UP000298745"/>
    </source>
</evidence>
<keyword evidence="8 13" id="KW-0067">ATP-binding</keyword>
<dbReference type="GO" id="GO:0006432">
    <property type="term" value="P:phenylalanyl-tRNA aminoacylation"/>
    <property type="evidence" value="ECO:0007669"/>
    <property type="project" value="UniProtKB-UniRule"/>
</dbReference>
<comment type="similarity">
    <text evidence="2 13">Belongs to the class-II aminoacyl-tRNA synthetase family. Phe-tRNA synthetase alpha subunit type 1 subfamily.</text>
</comment>
<keyword evidence="9 13" id="KW-0460">Magnesium</keyword>
<dbReference type="Pfam" id="PF01409">
    <property type="entry name" value="tRNA-synt_2d"/>
    <property type="match status" value="1"/>
</dbReference>
<dbReference type="GO" id="GO:0004826">
    <property type="term" value="F:phenylalanine-tRNA ligase activity"/>
    <property type="evidence" value="ECO:0007669"/>
    <property type="project" value="UniProtKB-UniRule"/>
</dbReference>
<dbReference type="InterPro" id="IPR022911">
    <property type="entry name" value="Phe_tRNA_ligase_alpha1_bac"/>
</dbReference>
<evidence type="ECO:0000256" key="5">
    <source>
        <dbReference type="ARBA" id="ARBA00022598"/>
    </source>
</evidence>
<dbReference type="PANTHER" id="PTHR11538:SF41">
    <property type="entry name" value="PHENYLALANINE--TRNA LIGASE, MITOCHONDRIAL"/>
    <property type="match status" value="1"/>
</dbReference>
<evidence type="ECO:0000256" key="10">
    <source>
        <dbReference type="ARBA" id="ARBA00022917"/>
    </source>
</evidence>
<evidence type="ECO:0000256" key="13">
    <source>
        <dbReference type="HAMAP-Rule" id="MF_00281"/>
    </source>
</evidence>
<dbReference type="RefSeq" id="WP_158362320.1">
    <property type="nucleotide sequence ID" value="NZ_CP034864.1"/>
</dbReference>
<keyword evidence="11 13" id="KW-0030">Aminoacyl-tRNA synthetase</keyword>
<dbReference type="PANTHER" id="PTHR11538">
    <property type="entry name" value="PHENYLALANYL-TRNA SYNTHETASE"/>
    <property type="match status" value="1"/>
</dbReference>
<comment type="subunit">
    <text evidence="3 13">Tetramer of two alpha and two beta subunits.</text>
</comment>
<evidence type="ECO:0000256" key="4">
    <source>
        <dbReference type="ARBA" id="ARBA00022490"/>
    </source>
</evidence>
<dbReference type="NCBIfam" id="TIGR00468">
    <property type="entry name" value="pheS"/>
    <property type="match status" value="1"/>
</dbReference>
<dbReference type="SUPFAM" id="SSF55681">
    <property type="entry name" value="Class II aaRS and biotin synthetases"/>
    <property type="match status" value="1"/>
</dbReference>
<dbReference type="InterPro" id="IPR045864">
    <property type="entry name" value="aa-tRNA-synth_II/BPL/LPL"/>
</dbReference>
<dbReference type="HAMAP" id="MF_00281">
    <property type="entry name" value="Phe_tRNA_synth_alpha1"/>
    <property type="match status" value="1"/>
</dbReference>
<dbReference type="EC" id="6.1.1.20" evidence="13"/>
<comment type="subcellular location">
    <subcellularLocation>
        <location evidence="1 13">Cytoplasm</location>
    </subcellularLocation>
</comment>
<evidence type="ECO:0000256" key="7">
    <source>
        <dbReference type="ARBA" id="ARBA00022741"/>
    </source>
</evidence>
<keyword evidence="10 13" id="KW-0648">Protein biosynthesis</keyword>
<dbReference type="InterPro" id="IPR006195">
    <property type="entry name" value="aa-tRNA-synth_II"/>
</dbReference>
<feature type="domain" description="Aminoacyl-transfer RNA synthetases class-II family profile" evidence="14">
    <location>
        <begin position="119"/>
        <end position="319"/>
    </location>
</feature>
<dbReference type="Pfam" id="PF02912">
    <property type="entry name" value="Phe_tRNA-synt_N"/>
    <property type="match status" value="1"/>
</dbReference>
<organism evidence="15 16">
    <name type="scientific">Buchnera aphidicola</name>
    <name type="common">Macrosiphoniella sanborni</name>
    <dbReference type="NCBI Taxonomy" id="1241865"/>
    <lineage>
        <taxon>Bacteria</taxon>
        <taxon>Pseudomonadati</taxon>
        <taxon>Pseudomonadota</taxon>
        <taxon>Gammaproteobacteria</taxon>
        <taxon>Enterobacterales</taxon>
        <taxon>Erwiniaceae</taxon>
        <taxon>Buchnera</taxon>
    </lineage>
</organism>
<dbReference type="GO" id="GO:0005524">
    <property type="term" value="F:ATP binding"/>
    <property type="evidence" value="ECO:0007669"/>
    <property type="project" value="UniProtKB-UniRule"/>
</dbReference>
<dbReference type="InterPro" id="IPR002319">
    <property type="entry name" value="Phenylalanyl-tRNA_Synthase"/>
</dbReference>
<reference evidence="15 16" key="2">
    <citation type="submission" date="2019-05" db="EMBL/GenBank/DDBJ databases">
        <title>Genome evolution of the obligate endosymbiont Buchnera aphidicola.</title>
        <authorList>
            <person name="Moran N.A."/>
        </authorList>
    </citation>
    <scope>NUCLEOTIDE SEQUENCE [LARGE SCALE GENOMIC DNA]</scope>
    <source>
        <strain evidence="15 16">Msa</strain>
    </source>
</reference>
<keyword evidence="4 13" id="KW-0963">Cytoplasm</keyword>
<dbReference type="EMBL" id="CP034864">
    <property type="protein sequence ID" value="QCI23687.1"/>
    <property type="molecule type" value="Genomic_DNA"/>
</dbReference>
<gene>
    <name evidence="13" type="primary">pheS</name>
    <name evidence="15" type="ORF">D9V74_00600</name>
</gene>
<comment type="catalytic activity">
    <reaction evidence="12 13">
        <text>tRNA(Phe) + L-phenylalanine + ATP = L-phenylalanyl-tRNA(Phe) + AMP + diphosphate + H(+)</text>
        <dbReference type="Rhea" id="RHEA:19413"/>
        <dbReference type="Rhea" id="RHEA-COMP:9668"/>
        <dbReference type="Rhea" id="RHEA-COMP:9699"/>
        <dbReference type="ChEBI" id="CHEBI:15378"/>
        <dbReference type="ChEBI" id="CHEBI:30616"/>
        <dbReference type="ChEBI" id="CHEBI:33019"/>
        <dbReference type="ChEBI" id="CHEBI:58095"/>
        <dbReference type="ChEBI" id="CHEBI:78442"/>
        <dbReference type="ChEBI" id="CHEBI:78531"/>
        <dbReference type="ChEBI" id="CHEBI:456215"/>
        <dbReference type="EC" id="6.1.1.20"/>
    </reaction>
</comment>
<accession>A0A4D6Y399</accession>
<dbReference type="GO" id="GO:0000287">
    <property type="term" value="F:magnesium ion binding"/>
    <property type="evidence" value="ECO:0007669"/>
    <property type="project" value="UniProtKB-UniRule"/>
</dbReference>
<dbReference type="AlphaFoldDB" id="A0A4D6Y399"/>
<evidence type="ECO:0000259" key="14">
    <source>
        <dbReference type="PROSITE" id="PS50862"/>
    </source>
</evidence>
<keyword evidence="7 13" id="KW-0547">Nucleotide-binding</keyword>
<dbReference type="GO" id="GO:0005737">
    <property type="term" value="C:cytoplasm"/>
    <property type="evidence" value="ECO:0007669"/>
    <property type="project" value="UniProtKB-SubCell"/>
</dbReference>
<keyword evidence="6 13" id="KW-0479">Metal-binding</keyword>
<dbReference type="Gene3D" id="3.30.930.10">
    <property type="entry name" value="Bira Bifunctional Protein, Domain 2"/>
    <property type="match status" value="1"/>
</dbReference>
<comment type="caution">
    <text evidence="13">Lacks conserved residue(s) required for the propagation of feature annotation.</text>
</comment>
<proteinExistence type="inferred from homology"/>